<feature type="domain" description="UDP-N-acetylglucosamine 2-epimerase" evidence="2">
    <location>
        <begin position="29"/>
        <end position="359"/>
    </location>
</feature>
<comment type="similarity">
    <text evidence="1">Belongs to the UDP-N-acetylglucosamine 2-epimerase family.</text>
</comment>
<name>A0A4R6T5H3_9BACT</name>
<organism evidence="3 4">
    <name type="scientific">Algoriphagus boseongensis</name>
    <dbReference type="NCBI Taxonomy" id="1442587"/>
    <lineage>
        <taxon>Bacteria</taxon>
        <taxon>Pseudomonadati</taxon>
        <taxon>Bacteroidota</taxon>
        <taxon>Cytophagia</taxon>
        <taxon>Cytophagales</taxon>
        <taxon>Cyclobacteriaceae</taxon>
        <taxon>Algoriphagus</taxon>
    </lineage>
</organism>
<dbReference type="AlphaFoldDB" id="A0A4R6T5H3"/>
<dbReference type="InterPro" id="IPR003331">
    <property type="entry name" value="UDP_GlcNAc_Epimerase_2_dom"/>
</dbReference>
<keyword evidence="4" id="KW-1185">Reference proteome</keyword>
<dbReference type="CDD" id="cd03786">
    <property type="entry name" value="GTB_UDP-GlcNAc_2-Epimerase"/>
    <property type="match status" value="1"/>
</dbReference>
<dbReference type="PANTHER" id="PTHR43174">
    <property type="entry name" value="UDP-N-ACETYLGLUCOSAMINE 2-EPIMERASE"/>
    <property type="match status" value="1"/>
</dbReference>
<dbReference type="OrthoDB" id="9803238at2"/>
<evidence type="ECO:0000313" key="3">
    <source>
        <dbReference type="EMBL" id="TDQ17234.1"/>
    </source>
</evidence>
<dbReference type="SUPFAM" id="SSF53756">
    <property type="entry name" value="UDP-Glycosyltransferase/glycogen phosphorylase"/>
    <property type="match status" value="1"/>
</dbReference>
<dbReference type="Proteomes" id="UP000294535">
    <property type="component" value="Unassembled WGS sequence"/>
</dbReference>
<dbReference type="Gene3D" id="3.40.50.2000">
    <property type="entry name" value="Glycogen Phosphorylase B"/>
    <property type="match status" value="2"/>
</dbReference>
<proteinExistence type="inferred from homology"/>
<keyword evidence="1" id="KW-0413">Isomerase</keyword>
<dbReference type="EMBL" id="SNYF01000006">
    <property type="protein sequence ID" value="TDQ17234.1"/>
    <property type="molecule type" value="Genomic_DNA"/>
</dbReference>
<dbReference type="Pfam" id="PF02350">
    <property type="entry name" value="Epimerase_2"/>
    <property type="match status" value="1"/>
</dbReference>
<sequence>MAIFTVVAGARPNFMKIAPIIHAFQKKQKEGKDVQFRLVHTGQHYDKKMSGDFFEQLSIPEPNANLGGGGGTQAEQTAAIMVAFEKELMENRPDLVIVVGDVTSTLACSIAAKKLGIDVAHVEGGIRSGDLSMPEEINRMVTDSITDHFFTTSEIANNNLRKAGVAEEKIHFVGNTMIDTLIAQTPNFKKPEGEIFENLSRGNYFVMTMHRPANVDQEQQLKAMIDAILEGTGSLPIIFPVHPRTAKNLQAIGISAPNLLMCEPLGYLEFNYLVKNAKGVITDSGGVTEETSVMNVPCVTLRDNTERAETIHLGTNELVGTDPKKLKPYLDKIMKGEWKQYQGIPLWDGKTAERIVDILIKNYA</sequence>
<accession>A0A4R6T5H3</accession>
<dbReference type="NCBIfam" id="TIGR00236">
    <property type="entry name" value="wecB"/>
    <property type="match status" value="1"/>
</dbReference>
<dbReference type="PANTHER" id="PTHR43174:SF1">
    <property type="entry name" value="UDP-N-ACETYLGLUCOSAMINE 2-EPIMERASE"/>
    <property type="match status" value="1"/>
</dbReference>
<dbReference type="GO" id="GO:0016853">
    <property type="term" value="F:isomerase activity"/>
    <property type="evidence" value="ECO:0007669"/>
    <property type="project" value="UniProtKB-KW"/>
</dbReference>
<dbReference type="InterPro" id="IPR029767">
    <property type="entry name" value="WecB-like"/>
</dbReference>
<gene>
    <name evidence="3" type="ORF">DFQ04_1886</name>
</gene>
<dbReference type="RefSeq" id="WP_133555085.1">
    <property type="nucleotide sequence ID" value="NZ_SNYF01000006.1"/>
</dbReference>
<protein>
    <submittedName>
        <fullName evidence="3">UDP-N-acetylglucosamine 2-epimerase (Non-hydrolysing)</fullName>
    </submittedName>
</protein>
<comment type="caution">
    <text evidence="3">The sequence shown here is derived from an EMBL/GenBank/DDBJ whole genome shotgun (WGS) entry which is preliminary data.</text>
</comment>
<evidence type="ECO:0000313" key="4">
    <source>
        <dbReference type="Proteomes" id="UP000294535"/>
    </source>
</evidence>
<reference evidence="3 4" key="1">
    <citation type="submission" date="2019-03" db="EMBL/GenBank/DDBJ databases">
        <title>Genomic Encyclopedia of Type Strains, Phase III (KMG-III): the genomes of soil and plant-associated and newly described type strains.</title>
        <authorList>
            <person name="Whitman W."/>
        </authorList>
    </citation>
    <scope>NUCLEOTIDE SEQUENCE [LARGE SCALE GENOMIC DNA]</scope>
    <source>
        <strain evidence="3 4">CECT 8446</strain>
    </source>
</reference>
<evidence type="ECO:0000259" key="2">
    <source>
        <dbReference type="Pfam" id="PF02350"/>
    </source>
</evidence>
<evidence type="ECO:0000256" key="1">
    <source>
        <dbReference type="RuleBase" id="RU003513"/>
    </source>
</evidence>